<feature type="compositionally biased region" description="Gly residues" evidence="1">
    <location>
        <begin position="1006"/>
        <end position="1016"/>
    </location>
</feature>
<dbReference type="EMBL" id="MU001504">
    <property type="protein sequence ID" value="KAF2442393.1"/>
    <property type="molecule type" value="Genomic_DNA"/>
</dbReference>
<feature type="compositionally biased region" description="Basic and acidic residues" evidence="1">
    <location>
        <begin position="1467"/>
        <end position="1483"/>
    </location>
</feature>
<dbReference type="OrthoDB" id="2322499at2759"/>
<feature type="compositionally biased region" description="Basic and acidic residues" evidence="1">
    <location>
        <begin position="1323"/>
        <end position="1334"/>
    </location>
</feature>
<feature type="compositionally biased region" description="Basic and acidic residues" evidence="1">
    <location>
        <begin position="1062"/>
        <end position="1071"/>
    </location>
</feature>
<feature type="compositionally biased region" description="Basic residues" evidence="1">
    <location>
        <begin position="1278"/>
        <end position="1289"/>
    </location>
</feature>
<feature type="compositionally biased region" description="Polar residues" evidence="1">
    <location>
        <begin position="1266"/>
        <end position="1275"/>
    </location>
</feature>
<feature type="compositionally biased region" description="Polar residues" evidence="1">
    <location>
        <begin position="389"/>
        <end position="400"/>
    </location>
</feature>
<organism evidence="3 4">
    <name type="scientific">Karstenula rhodostoma CBS 690.94</name>
    <dbReference type="NCBI Taxonomy" id="1392251"/>
    <lineage>
        <taxon>Eukaryota</taxon>
        <taxon>Fungi</taxon>
        <taxon>Dikarya</taxon>
        <taxon>Ascomycota</taxon>
        <taxon>Pezizomycotina</taxon>
        <taxon>Dothideomycetes</taxon>
        <taxon>Pleosporomycetidae</taxon>
        <taxon>Pleosporales</taxon>
        <taxon>Massarineae</taxon>
        <taxon>Didymosphaeriaceae</taxon>
        <taxon>Karstenula</taxon>
    </lineage>
</organism>
<dbReference type="SUPFAM" id="SSF81383">
    <property type="entry name" value="F-box domain"/>
    <property type="match status" value="1"/>
</dbReference>
<feature type="compositionally biased region" description="Basic and acidic residues" evidence="1">
    <location>
        <begin position="986"/>
        <end position="1002"/>
    </location>
</feature>
<name>A0A9P4PFI0_9PLEO</name>
<evidence type="ECO:0000259" key="2">
    <source>
        <dbReference type="Pfam" id="PF25422"/>
    </source>
</evidence>
<feature type="region of interest" description="Disordered" evidence="1">
    <location>
        <begin position="981"/>
        <end position="1084"/>
    </location>
</feature>
<feature type="compositionally biased region" description="Basic and acidic residues" evidence="1">
    <location>
        <begin position="1389"/>
        <end position="1401"/>
    </location>
</feature>
<gene>
    <name evidence="3" type="ORF">P171DRAFT_433903</name>
</gene>
<dbReference type="InterPro" id="IPR057214">
    <property type="entry name" value="DUF7892"/>
</dbReference>
<feature type="compositionally biased region" description="Basic and acidic residues" evidence="1">
    <location>
        <begin position="406"/>
        <end position="419"/>
    </location>
</feature>
<sequence>MDDRESSTASSVDFYGSESKPNTPPAQHRDDAVNTKRKAEEPALPQLKKRRLDAPSSGVSARKPCAGLPPAIWQHVFLRCSLFDLGRLLQVNRSFHSYLTDVQDVSVSDPDPGSLRLIKSDSVWAAARNALPVKSPKPLPGFSELQIWQLVWSRRCQFCQKLDWGTTRTGDKLWRKGPGNDGVRTIWPFGIRACGECLAGRCQTDTSLLFSSVSALRAALPYAFMTNDRNYVPAYMLQAANIPAGVELVKYYYKPQVEEISNELDEALALGPAAAEEWSKGLDARGHERMKLAENWARWEDKYQSWSAHNDTKSAASSTPAPQQTFLSELGRSPTHHTPSLVIHAPLPASKYFSTSDPVQEGRAPLQSSHILGYSLTDSAPNYPHIHSRPSTVPQQYTPQPGNPRGLHDANEAKANRKADIERRCQQMRPSIPPNVLRHMDSFRAAIQISQPMTDDAWSVLEPRLVAQLPAAQQAEADHVSRLTTLPKNLDRRPSEVNPKESKEIMDREWDEAQRPIRDKLSAIADDFINRDWDGGRAVTYDSSPKFAVDVLVYVRRTFKAEAANENATTVHGHTQDTSHDGSDSSRPKLVLDSMKWVYDNKIKNLTEQFRKELFLCYGSGCEGNTKFYGFEGVVQHFGAKHTNAFSVGNVVVAWREAEWPEETPFHPDPTSVKPAFHSALGSAAHSGYGAYYGGYSRAGTSTPHMQAHLPQASPGPYQYSGHYAGPFAPPQMGSTGMPGYEYNQSYGSSMDAYQYQPMAPPGYGAHPGNGYMTSPAMSNPAIAPPPTGPSQAAAGMRDMSHRSDDTNHRTSLFDKQVSTVIEMALDIWKQTSGVKDLPNSLRIYVLMQRVISKFHVDYNHEPNLGHFIDAFSSHQVPRALKNAPGLSCKACQDEVSHGPRNEERKTYTVSSLFLHFKSQHLGSQVPLFGNGHLPKSLDWKEDMIELPSDRLISGLIHAPGMDDDKLHTVATVFPKLFPTPLPKIGKVDSGESVPKDPRDAANDGGTPGISTGGPGPSSLASPYTGSPKLSKPTEDEYDPLRPALSTQPRRANGRTSYRSSPADHRQRYYAEPRYQPLDPSREEFDRPQEYIEYAPGSRHHRESESVYEEFQRRRPLYRDEEAYYRRDEVTFAHPRAGRYEEDYQPASRHVRYVEDEARHPGHQVRVESGSVGPSPVDGKSAADRFLEDFVPSQTMASAGQGAPRLEVHQPIAAGPELDDGTRYTPPPPSFVVPEVIPEQRRAHVPPHRTASTVSNGSRNDEYHSSGRQVPTPDNTRGPRRPGPQRRRDKYNDHVPSRYYRYLGAAREEPYARGSSMSRSQSKRYEEQRRRIDQQETPQPGAEQDSTYSRDQSVERGAAEETSLQPRRPPQDYVSVQDRLHPYSPPRYRYADSRYTEEPRGGRPPMYVDEYGRPLDEYEVIQVPRDPRPPRHSYGRYVEYEPERVQYVPVAYERPHARHYQGVPEYVYHEERDEPLPPRRPVYEPEEPPPPAIKVENAAPGPDT</sequence>
<evidence type="ECO:0000313" key="4">
    <source>
        <dbReference type="Proteomes" id="UP000799764"/>
    </source>
</evidence>
<feature type="compositionally biased region" description="Basic and acidic residues" evidence="1">
    <location>
        <begin position="574"/>
        <end position="587"/>
    </location>
</feature>
<accession>A0A9P4PFI0</accession>
<feature type="region of interest" description="Disordered" evidence="1">
    <location>
        <begin position="380"/>
        <end position="419"/>
    </location>
</feature>
<dbReference type="InterPro" id="IPR036047">
    <property type="entry name" value="F-box-like_dom_sf"/>
</dbReference>
<comment type="caution">
    <text evidence="3">The sequence shown here is derived from an EMBL/GenBank/DDBJ whole genome shotgun (WGS) entry which is preliminary data.</text>
</comment>
<feature type="compositionally biased region" description="Basic and acidic residues" evidence="1">
    <location>
        <begin position="799"/>
        <end position="809"/>
    </location>
</feature>
<evidence type="ECO:0000256" key="1">
    <source>
        <dbReference type="SAM" id="MobiDB-lite"/>
    </source>
</evidence>
<feature type="compositionally biased region" description="Polar residues" evidence="1">
    <location>
        <begin position="1045"/>
        <end position="1060"/>
    </location>
</feature>
<feature type="compositionally biased region" description="Basic and acidic residues" evidence="1">
    <location>
        <begin position="27"/>
        <end position="41"/>
    </location>
</feature>
<feature type="region of interest" description="Disordered" evidence="1">
    <location>
        <begin position="567"/>
        <end position="587"/>
    </location>
</feature>
<dbReference type="Proteomes" id="UP000799764">
    <property type="component" value="Unassembled WGS sequence"/>
</dbReference>
<evidence type="ECO:0000313" key="3">
    <source>
        <dbReference type="EMBL" id="KAF2442393.1"/>
    </source>
</evidence>
<feature type="domain" description="DUF7892" evidence="2">
    <location>
        <begin position="813"/>
        <end position="972"/>
    </location>
</feature>
<dbReference type="Pfam" id="PF25422">
    <property type="entry name" value="DUF7892"/>
    <property type="match status" value="1"/>
</dbReference>
<keyword evidence="4" id="KW-1185">Reference proteome</keyword>
<feature type="region of interest" description="Disordered" evidence="1">
    <location>
        <begin position="1463"/>
        <end position="1504"/>
    </location>
</feature>
<dbReference type="CDD" id="cd09917">
    <property type="entry name" value="F-box_SF"/>
    <property type="match status" value="1"/>
</dbReference>
<feature type="region of interest" description="Disordered" evidence="1">
    <location>
        <begin position="1"/>
        <end position="60"/>
    </location>
</feature>
<feature type="region of interest" description="Disordered" evidence="1">
    <location>
        <begin position="1156"/>
        <end position="1410"/>
    </location>
</feature>
<proteinExistence type="predicted"/>
<reference evidence="3" key="1">
    <citation type="journal article" date="2020" name="Stud. Mycol.">
        <title>101 Dothideomycetes genomes: a test case for predicting lifestyles and emergence of pathogens.</title>
        <authorList>
            <person name="Haridas S."/>
            <person name="Albert R."/>
            <person name="Binder M."/>
            <person name="Bloem J."/>
            <person name="Labutti K."/>
            <person name="Salamov A."/>
            <person name="Andreopoulos B."/>
            <person name="Baker S."/>
            <person name="Barry K."/>
            <person name="Bills G."/>
            <person name="Bluhm B."/>
            <person name="Cannon C."/>
            <person name="Castanera R."/>
            <person name="Culley D."/>
            <person name="Daum C."/>
            <person name="Ezra D."/>
            <person name="Gonzalez J."/>
            <person name="Henrissat B."/>
            <person name="Kuo A."/>
            <person name="Liang C."/>
            <person name="Lipzen A."/>
            <person name="Lutzoni F."/>
            <person name="Magnuson J."/>
            <person name="Mondo S."/>
            <person name="Nolan M."/>
            <person name="Ohm R."/>
            <person name="Pangilinan J."/>
            <person name="Park H.-J."/>
            <person name="Ramirez L."/>
            <person name="Alfaro M."/>
            <person name="Sun H."/>
            <person name="Tritt A."/>
            <person name="Yoshinaga Y."/>
            <person name="Zwiers L.-H."/>
            <person name="Turgeon B."/>
            <person name="Goodwin S."/>
            <person name="Spatafora J."/>
            <person name="Crous P."/>
            <person name="Grigoriev I."/>
        </authorList>
    </citation>
    <scope>NUCLEOTIDE SEQUENCE</scope>
    <source>
        <strain evidence="3">CBS 690.94</strain>
    </source>
</reference>
<protein>
    <recommendedName>
        <fullName evidence="2">DUF7892 domain-containing protein</fullName>
    </recommendedName>
</protein>
<feature type="region of interest" description="Disordered" evidence="1">
    <location>
        <begin position="786"/>
        <end position="809"/>
    </location>
</feature>